<name>A0A2A5WM70_9GAMM</name>
<evidence type="ECO:0000256" key="1">
    <source>
        <dbReference type="SAM" id="SignalP"/>
    </source>
</evidence>
<reference evidence="2 3" key="1">
    <citation type="submission" date="2017-08" db="EMBL/GenBank/DDBJ databases">
        <title>Fine stratification of microbial communities through a metagenomic profile of the photic zone.</title>
        <authorList>
            <person name="Haro-Moreno J.M."/>
            <person name="Lopez-Perez M."/>
            <person name="De La Torre J."/>
            <person name="Picazo A."/>
            <person name="Camacho A."/>
            <person name="Rodriguez-Valera F."/>
        </authorList>
    </citation>
    <scope>NUCLEOTIDE SEQUENCE [LARGE SCALE GENOMIC DNA]</scope>
    <source>
        <strain evidence="2">MED-G24</strain>
    </source>
</reference>
<feature type="chain" id="PRO_5012675712" description="Peptidoglycan-binding protein CsiV" evidence="1">
    <location>
        <begin position="28"/>
        <end position="315"/>
    </location>
</feature>
<accession>A0A2A5WM70</accession>
<dbReference type="Proteomes" id="UP000219327">
    <property type="component" value="Unassembled WGS sequence"/>
</dbReference>
<evidence type="ECO:0008006" key="4">
    <source>
        <dbReference type="Google" id="ProtNLM"/>
    </source>
</evidence>
<dbReference type="InterPro" id="IPR021241">
    <property type="entry name" value="CsiV"/>
</dbReference>
<dbReference type="Pfam" id="PF10972">
    <property type="entry name" value="CsiV"/>
    <property type="match status" value="1"/>
</dbReference>
<comment type="caution">
    <text evidence="2">The sequence shown here is derived from an EMBL/GenBank/DDBJ whole genome shotgun (WGS) entry which is preliminary data.</text>
</comment>
<evidence type="ECO:0000313" key="3">
    <source>
        <dbReference type="Proteomes" id="UP000219327"/>
    </source>
</evidence>
<protein>
    <recommendedName>
        <fullName evidence="4">Peptidoglycan-binding protein CsiV</fullName>
    </recommendedName>
</protein>
<sequence length="315" mass="35769">MTTQGSLARTRLIALASILLTALCANGAPGTAAQPGSLMQDQDWYQIELVLFAQNIPPKRDELWPLRSHVYPRDTLGLDPRPGQITPPSLRLLPFLTGSANDLQVENDRPVFRFENRSRYRRQAGSGSMVGRQERAQQLAYLFRQTPADRIAFAQLSPDELNLRPIANRIRRESRYKLLDHMGWQQPVVSGKNPAVLTQAGEYYGEQRELDGTIHITRSRYLHLHTDLWLSVFSADDAVMDQERQALINTYANRYPELAGGIEKSGYFPAAEYTLKQSRRMRSGETHYIDHPYFGLVVLITPVESTDYDALVRAQ</sequence>
<organism evidence="2 3">
    <name type="scientific">OM182 bacterium MED-G24</name>
    <dbReference type="NCBI Taxonomy" id="1986255"/>
    <lineage>
        <taxon>Bacteria</taxon>
        <taxon>Pseudomonadati</taxon>
        <taxon>Pseudomonadota</taxon>
        <taxon>Gammaproteobacteria</taxon>
        <taxon>OMG group</taxon>
        <taxon>OM182 clade</taxon>
    </lineage>
</organism>
<dbReference type="AlphaFoldDB" id="A0A2A5WM70"/>
<feature type="signal peptide" evidence="1">
    <location>
        <begin position="1"/>
        <end position="27"/>
    </location>
</feature>
<keyword evidence="1" id="KW-0732">Signal</keyword>
<dbReference type="EMBL" id="NTKD01000047">
    <property type="protein sequence ID" value="PDH37542.1"/>
    <property type="molecule type" value="Genomic_DNA"/>
</dbReference>
<evidence type="ECO:0000313" key="2">
    <source>
        <dbReference type="EMBL" id="PDH37542.1"/>
    </source>
</evidence>
<proteinExistence type="predicted"/>
<gene>
    <name evidence="2" type="ORF">CNE99_08070</name>
</gene>